<dbReference type="AlphaFoldDB" id="A0A2X3XX70"/>
<dbReference type="FunFam" id="3.40.605.10:FF:000025">
    <property type="entry name" value="NADP-dependent glyceraldehyde-3-phosphate dehydrogenase"/>
    <property type="match status" value="1"/>
</dbReference>
<sequence>MAKQYKNYVNGEWKSSQTEIKIYTPATGDLLGSVPAMTQAEVDQVYAAAKEAQPAWRALSYLERAAILHLVADILERDAEKIGTVLSKEVAKGHKAAVSEVVRTAEIINYAAEEGLRLEGEVLEGGSFEAASKKKIAVVRREPVGLVLAISPFNYPVNLAASKIAPALIAGNVVAFKPPTQGSISGILLAQAFAEALEEAGAPNGVFNTITGRGSVIGDYIVEHPAVNFINFTGSTPIGEGIGKLAGMRPIMLELGGKDSAIVLEDADLKKAAKDIVGGALSYSGQRCTAVKRVLVLDSVADELTALIQAEVAGLSVGMPEDDAFITPVIDTASADFIEGLVKDAVDKGAKEVNAYKRENNLIWPTVLADVTTDMRVAWEEPFGPVLPIIRVASVEEAIKISNESEYGLQAAVFTNDFPLAFNIAEQLEVGTVHINNKTQRGTDNFPFLGAKKSGAGVQGVKYSIEAMTTVKSVVFDIK</sequence>
<evidence type="ECO:0000256" key="1">
    <source>
        <dbReference type="ARBA" id="ARBA00009986"/>
    </source>
</evidence>
<protein>
    <recommendedName>
        <fullName evidence="6">NADP-dependent glyceraldehyde-3-phosphate dehydrogenase</fullName>
        <ecNumber evidence="5">1.2.1.9</ecNumber>
    </recommendedName>
    <alternativeName>
        <fullName evidence="7">Glyceraldehyde-3-phosphate dehydrogenase [NADP(+)]</fullName>
    </alternativeName>
    <alternativeName>
        <fullName evidence="8">Non-phosphorylating glyceraldehyde 3-phosphate dehydrogenase</fullName>
    </alternativeName>
    <alternativeName>
        <fullName evidence="9">Triosephosphate dehydrogenase</fullName>
    </alternativeName>
</protein>
<keyword evidence="3" id="KW-0521">NADP</keyword>
<gene>
    <name evidence="12" type="primary">gapN</name>
    <name evidence="12" type="ORF">NCTC12278_00596</name>
</gene>
<evidence type="ECO:0000256" key="5">
    <source>
        <dbReference type="ARBA" id="ARBA00038980"/>
    </source>
</evidence>
<evidence type="ECO:0000259" key="11">
    <source>
        <dbReference type="Pfam" id="PF00171"/>
    </source>
</evidence>
<evidence type="ECO:0000256" key="9">
    <source>
        <dbReference type="ARBA" id="ARBA00043052"/>
    </source>
</evidence>
<evidence type="ECO:0000256" key="7">
    <source>
        <dbReference type="ARBA" id="ARBA00042470"/>
    </source>
</evidence>
<proteinExistence type="inferred from homology"/>
<dbReference type="InterPro" id="IPR016163">
    <property type="entry name" value="Ald_DH_C"/>
</dbReference>
<dbReference type="GO" id="GO:0008886">
    <property type="term" value="F:glyceraldehyde-3-phosphate dehydrogenase (NADP+) (non-phosphorylating) activity"/>
    <property type="evidence" value="ECO:0007669"/>
    <property type="project" value="UniProtKB-EC"/>
</dbReference>
<dbReference type="PANTHER" id="PTHR42991">
    <property type="entry name" value="ALDEHYDE DEHYDROGENASE"/>
    <property type="match status" value="1"/>
</dbReference>
<dbReference type="PANTHER" id="PTHR42991:SF1">
    <property type="entry name" value="ALDEHYDE DEHYDROGENASE"/>
    <property type="match status" value="1"/>
</dbReference>
<dbReference type="Proteomes" id="UP000249495">
    <property type="component" value="Chromosome 1"/>
</dbReference>
<dbReference type="EC" id="1.2.1.9" evidence="5"/>
<dbReference type="InterPro" id="IPR015590">
    <property type="entry name" value="Aldehyde_DH_dom"/>
</dbReference>
<comment type="similarity">
    <text evidence="1">Belongs to the aldehyde dehydrogenase family.</text>
</comment>
<dbReference type="InterPro" id="IPR016162">
    <property type="entry name" value="Ald_DH_N"/>
</dbReference>
<dbReference type="Gene3D" id="3.40.309.10">
    <property type="entry name" value="Aldehyde Dehydrogenase, Chain A, domain 2"/>
    <property type="match status" value="1"/>
</dbReference>
<comment type="subunit">
    <text evidence="2">Homotetramer.</text>
</comment>
<evidence type="ECO:0000256" key="3">
    <source>
        <dbReference type="ARBA" id="ARBA00022857"/>
    </source>
</evidence>
<keyword evidence="13" id="KW-1185">Reference proteome</keyword>
<dbReference type="FunFam" id="3.40.309.10:FF:000022">
    <property type="entry name" value="NADP-dependent glyceraldehyde-3-phosphate dehydrogenase"/>
    <property type="match status" value="1"/>
</dbReference>
<evidence type="ECO:0000256" key="6">
    <source>
        <dbReference type="ARBA" id="ARBA00040853"/>
    </source>
</evidence>
<evidence type="ECO:0000256" key="8">
    <source>
        <dbReference type="ARBA" id="ARBA00042646"/>
    </source>
</evidence>
<dbReference type="CDD" id="cd07082">
    <property type="entry name" value="ALDH_F11_NP-GAPDH"/>
    <property type="match status" value="1"/>
</dbReference>
<dbReference type="STRING" id="1123303.GCA_000372425_00129"/>
<dbReference type="PROSITE" id="PS00070">
    <property type="entry name" value="ALDEHYDE_DEHYDR_CYS"/>
    <property type="match status" value="1"/>
</dbReference>
<evidence type="ECO:0000313" key="12">
    <source>
        <dbReference type="EMBL" id="SQF39851.1"/>
    </source>
</evidence>
<dbReference type="RefSeq" id="WP_018029458.1">
    <property type="nucleotide sequence ID" value="NZ_LS483343.1"/>
</dbReference>
<name>A0A2X3XX70_9STRE</name>
<evidence type="ECO:0000256" key="10">
    <source>
        <dbReference type="ARBA" id="ARBA00049186"/>
    </source>
</evidence>
<dbReference type="EMBL" id="LS483343">
    <property type="protein sequence ID" value="SQF39851.1"/>
    <property type="molecule type" value="Genomic_DNA"/>
</dbReference>
<dbReference type="InterPro" id="IPR016161">
    <property type="entry name" value="Ald_DH/histidinol_DH"/>
</dbReference>
<dbReference type="OrthoDB" id="9762913at2"/>
<feature type="domain" description="Aldehyde dehydrogenase" evidence="11">
    <location>
        <begin position="14"/>
        <end position="474"/>
    </location>
</feature>
<accession>A0A2X3XX70</accession>
<dbReference type="SUPFAM" id="SSF53720">
    <property type="entry name" value="ALDH-like"/>
    <property type="match status" value="1"/>
</dbReference>
<reference evidence="12 13" key="1">
    <citation type="submission" date="2018-06" db="EMBL/GenBank/DDBJ databases">
        <authorList>
            <consortium name="Pathogen Informatics"/>
            <person name="Doyle S."/>
        </authorList>
    </citation>
    <scope>NUCLEOTIDE SEQUENCE [LARGE SCALE GENOMIC DNA]</scope>
    <source>
        <strain evidence="12 13">NCTC12278</strain>
    </source>
</reference>
<dbReference type="Pfam" id="PF00171">
    <property type="entry name" value="Aldedh"/>
    <property type="match status" value="1"/>
</dbReference>
<dbReference type="InterPro" id="IPR051020">
    <property type="entry name" value="ALDH-related_metabolic_enz"/>
</dbReference>
<dbReference type="InterPro" id="IPR016160">
    <property type="entry name" value="Ald_DH_CS_CYS"/>
</dbReference>
<dbReference type="Gene3D" id="3.40.605.10">
    <property type="entry name" value="Aldehyde Dehydrogenase, Chain A, domain 1"/>
    <property type="match status" value="1"/>
</dbReference>
<keyword evidence="4 12" id="KW-0560">Oxidoreductase</keyword>
<evidence type="ECO:0000256" key="4">
    <source>
        <dbReference type="ARBA" id="ARBA00023002"/>
    </source>
</evidence>
<evidence type="ECO:0000256" key="2">
    <source>
        <dbReference type="ARBA" id="ARBA00011881"/>
    </source>
</evidence>
<dbReference type="GO" id="GO:0008911">
    <property type="term" value="F:lactaldehyde dehydrogenase (NAD+) activity"/>
    <property type="evidence" value="ECO:0007669"/>
    <property type="project" value="TreeGrafter"/>
</dbReference>
<evidence type="ECO:0000313" key="13">
    <source>
        <dbReference type="Proteomes" id="UP000249495"/>
    </source>
</evidence>
<organism evidence="12 13">
    <name type="scientific">Streptococcus ferus</name>
    <dbReference type="NCBI Taxonomy" id="1345"/>
    <lineage>
        <taxon>Bacteria</taxon>
        <taxon>Bacillati</taxon>
        <taxon>Bacillota</taxon>
        <taxon>Bacilli</taxon>
        <taxon>Lactobacillales</taxon>
        <taxon>Streptococcaceae</taxon>
        <taxon>Streptococcus</taxon>
    </lineage>
</organism>
<dbReference type="KEGG" id="sfer:NCTC12278_00596"/>
<comment type="catalytic activity">
    <reaction evidence="10">
        <text>D-glyceraldehyde 3-phosphate + NADP(+) + H2O = (2R)-3-phosphoglycerate + NADPH + 2 H(+)</text>
        <dbReference type="Rhea" id="RHEA:14669"/>
        <dbReference type="ChEBI" id="CHEBI:15377"/>
        <dbReference type="ChEBI" id="CHEBI:15378"/>
        <dbReference type="ChEBI" id="CHEBI:57783"/>
        <dbReference type="ChEBI" id="CHEBI:58272"/>
        <dbReference type="ChEBI" id="CHEBI:58349"/>
        <dbReference type="ChEBI" id="CHEBI:59776"/>
        <dbReference type="EC" id="1.2.1.9"/>
    </reaction>
</comment>